<dbReference type="Gene3D" id="3.30.360.10">
    <property type="entry name" value="Dihydrodipicolinate Reductase, domain 2"/>
    <property type="match status" value="1"/>
</dbReference>
<dbReference type="RefSeq" id="WP_068494833.1">
    <property type="nucleotide sequence ID" value="NZ_LWQT01000088.1"/>
</dbReference>
<dbReference type="SUPFAM" id="SSF51735">
    <property type="entry name" value="NAD(P)-binding Rossmann-fold domains"/>
    <property type="match status" value="1"/>
</dbReference>
<dbReference type="OrthoDB" id="9792935at2"/>
<evidence type="ECO:0000259" key="1">
    <source>
        <dbReference type="Pfam" id="PF01408"/>
    </source>
</evidence>
<dbReference type="Gene3D" id="3.40.50.720">
    <property type="entry name" value="NAD(P)-binding Rossmann-like Domain"/>
    <property type="match status" value="1"/>
</dbReference>
<dbReference type="AlphaFoldDB" id="A0A178MF07"/>
<dbReference type="InterPro" id="IPR055170">
    <property type="entry name" value="GFO_IDH_MocA-like_dom"/>
</dbReference>
<dbReference type="PANTHER" id="PTHR43377:SF1">
    <property type="entry name" value="BILIVERDIN REDUCTASE A"/>
    <property type="match status" value="1"/>
</dbReference>
<comment type="caution">
    <text evidence="3">The sequence shown here is derived from an EMBL/GenBank/DDBJ whole genome shotgun (WGS) entry which is preliminary data.</text>
</comment>
<dbReference type="EMBL" id="LWQT01000088">
    <property type="protein sequence ID" value="OAN46648.1"/>
    <property type="molecule type" value="Genomic_DNA"/>
</dbReference>
<dbReference type="InterPro" id="IPR036291">
    <property type="entry name" value="NAD(P)-bd_dom_sf"/>
</dbReference>
<evidence type="ECO:0000313" key="4">
    <source>
        <dbReference type="Proteomes" id="UP000078428"/>
    </source>
</evidence>
<proteinExistence type="predicted"/>
<evidence type="ECO:0008006" key="5">
    <source>
        <dbReference type="Google" id="ProtNLM"/>
    </source>
</evidence>
<protein>
    <recommendedName>
        <fullName evidence="5">Oxidoreductase</fullName>
    </recommendedName>
</protein>
<feature type="domain" description="GFO/IDH/MocA-like oxidoreductase" evidence="2">
    <location>
        <begin position="122"/>
        <end position="244"/>
    </location>
</feature>
<dbReference type="SUPFAM" id="SSF55347">
    <property type="entry name" value="Glyceraldehyde-3-phosphate dehydrogenase-like, C-terminal domain"/>
    <property type="match status" value="1"/>
</dbReference>
<dbReference type="STRING" id="1285242.A6A04_05930"/>
<reference evidence="3 4" key="1">
    <citation type="submission" date="2016-04" db="EMBL/GenBank/DDBJ databases">
        <title>Draft genome sequence of freshwater magnetotactic bacteria Magnetospirillum marisnigri SP-1 and Magnetospirillum moscoviense BB-1.</title>
        <authorList>
            <person name="Koziaeva V."/>
            <person name="Dziuba M.V."/>
            <person name="Ivanov T.M."/>
            <person name="Kuznetsov B."/>
            <person name="Grouzdev D.S."/>
        </authorList>
    </citation>
    <scope>NUCLEOTIDE SEQUENCE [LARGE SCALE GENOMIC DNA]</scope>
    <source>
        <strain evidence="3 4">SP-1</strain>
    </source>
</reference>
<dbReference type="Pfam" id="PF01408">
    <property type="entry name" value="GFO_IDH_MocA"/>
    <property type="match status" value="1"/>
</dbReference>
<accession>A0A178MF07</accession>
<dbReference type="InterPro" id="IPR029752">
    <property type="entry name" value="D-isomer_DH_CS1"/>
</dbReference>
<dbReference type="PANTHER" id="PTHR43377">
    <property type="entry name" value="BILIVERDIN REDUCTASE A"/>
    <property type="match status" value="1"/>
</dbReference>
<dbReference type="PROSITE" id="PS00065">
    <property type="entry name" value="D_2_HYDROXYACID_DH_1"/>
    <property type="match status" value="1"/>
</dbReference>
<name>A0A178MF07_9PROT</name>
<gene>
    <name evidence="3" type="ORF">A6A04_05930</name>
</gene>
<dbReference type="InterPro" id="IPR051450">
    <property type="entry name" value="Gfo/Idh/MocA_Oxidoreductases"/>
</dbReference>
<organism evidence="3 4">
    <name type="scientific">Paramagnetospirillum marisnigri</name>
    <dbReference type="NCBI Taxonomy" id="1285242"/>
    <lineage>
        <taxon>Bacteria</taxon>
        <taxon>Pseudomonadati</taxon>
        <taxon>Pseudomonadota</taxon>
        <taxon>Alphaproteobacteria</taxon>
        <taxon>Rhodospirillales</taxon>
        <taxon>Magnetospirillaceae</taxon>
        <taxon>Paramagnetospirillum</taxon>
    </lineage>
</organism>
<keyword evidence="4" id="KW-1185">Reference proteome</keyword>
<feature type="domain" description="Gfo/Idh/MocA-like oxidoreductase N-terminal" evidence="1">
    <location>
        <begin position="2"/>
        <end position="110"/>
    </location>
</feature>
<dbReference type="InterPro" id="IPR000683">
    <property type="entry name" value="Gfo/Idh/MocA-like_OxRdtase_N"/>
</dbReference>
<dbReference type="GO" id="GO:0000166">
    <property type="term" value="F:nucleotide binding"/>
    <property type="evidence" value="ECO:0007669"/>
    <property type="project" value="InterPro"/>
</dbReference>
<dbReference type="Pfam" id="PF22725">
    <property type="entry name" value="GFO_IDH_MocA_C3"/>
    <property type="match status" value="1"/>
</dbReference>
<evidence type="ECO:0000259" key="2">
    <source>
        <dbReference type="Pfam" id="PF22725"/>
    </source>
</evidence>
<dbReference type="GO" id="GO:0016616">
    <property type="term" value="F:oxidoreductase activity, acting on the CH-OH group of donors, NAD or NADP as acceptor"/>
    <property type="evidence" value="ECO:0007669"/>
    <property type="project" value="UniProtKB-ARBA"/>
</dbReference>
<dbReference type="Proteomes" id="UP000078428">
    <property type="component" value="Unassembled WGS sequence"/>
</dbReference>
<evidence type="ECO:0000313" key="3">
    <source>
        <dbReference type="EMBL" id="OAN46648.1"/>
    </source>
</evidence>
<sequence length="317" mass="34111">MIAVLGLGSIGLRHARNVMDLGETVIGFDPSPQRRALLEAAGGAVTDNREEALAKCKAVVIASPSDRHEDDLAAAIEAGRHALVEKPLGHRLGRLPELLDKAESAGLVVAAALNLRVHPCVQMTRMALAEGVIGKVLWGRFLAALYLPDWRPGQDWRQGYANDPRTGGAIFDYIHEFDLAAHLLGQFRPLACIAGQSGSLGLESEDMADAFLHHETGVTSTVHVDYVTRPRLRGFHLVGTGGQIHVDLDRRQFRHVDALGENRVDRTLLGSYADDYVTEMSAFLASVKGAPPVCSGREALAVLDSVIKARTLAGLPS</sequence>